<evidence type="ECO:0000313" key="2">
    <source>
        <dbReference type="Proteomes" id="UP000006620"/>
    </source>
</evidence>
<dbReference type="Proteomes" id="UP000006620">
    <property type="component" value="Chromosome"/>
</dbReference>
<accession>F8F7A0</accession>
<dbReference type="HOGENOM" id="CLU_3346762_0_0_9"/>
<evidence type="ECO:0000313" key="1">
    <source>
        <dbReference type="EMBL" id="AEI45125.1"/>
    </source>
</evidence>
<organism evidence="1 2">
    <name type="scientific">Paenibacillus mucilaginosus (strain KNP414)</name>
    <dbReference type="NCBI Taxonomy" id="1036673"/>
    <lineage>
        <taxon>Bacteria</taxon>
        <taxon>Bacillati</taxon>
        <taxon>Bacillota</taxon>
        <taxon>Bacilli</taxon>
        <taxon>Bacillales</taxon>
        <taxon>Paenibacillaceae</taxon>
        <taxon>Paenibacillus</taxon>
    </lineage>
</organism>
<proteinExistence type="predicted"/>
<sequence length="37" mass="4011">MNKLILLPLESHVKKQKSPAAALYSMSAAEPRVFGPS</sequence>
<name>F8F7A0_PAEMK</name>
<dbReference type="KEGG" id="pms:KNP414_06604"/>
<protein>
    <submittedName>
        <fullName evidence="1">Uncharacterized protein</fullName>
    </submittedName>
</protein>
<dbReference type="AlphaFoldDB" id="F8F7A0"/>
<reference evidence="2" key="1">
    <citation type="submission" date="2011-06" db="EMBL/GenBank/DDBJ databases">
        <title>Complete genome sequence of Paenibacillus mucilaginosus KNP414.</title>
        <authorList>
            <person name="Wang J."/>
            <person name="Hu S."/>
            <person name="Hu X."/>
            <person name="Zhang B."/>
            <person name="Dong D."/>
            <person name="Zhang S."/>
            <person name="Zhao K."/>
            <person name="Wu D."/>
        </authorList>
    </citation>
    <scope>NUCLEOTIDE SEQUENCE [LARGE SCALE GENOMIC DNA]</scope>
    <source>
        <strain evidence="2">KNP414</strain>
    </source>
</reference>
<reference evidence="1 2" key="2">
    <citation type="journal article" date="2013" name="Genome Announc.">
        <title>Genome Sequence of Growth-Improving Paenibacillus mucilaginosus Strain KNP414.</title>
        <authorList>
            <person name="Lu J.J."/>
            <person name="Wang J.F."/>
            <person name="Hu X.F."/>
        </authorList>
    </citation>
    <scope>NUCLEOTIDE SEQUENCE [LARGE SCALE GENOMIC DNA]</scope>
    <source>
        <strain evidence="1 2">KNP414</strain>
    </source>
</reference>
<gene>
    <name evidence="1" type="ordered locus">KNP414_06604</name>
</gene>
<dbReference type="EMBL" id="CP002869">
    <property type="protein sequence ID" value="AEI45125.1"/>
    <property type="molecule type" value="Genomic_DNA"/>
</dbReference>